<comment type="caution">
    <text evidence="2">The sequence shown here is derived from an EMBL/GenBank/DDBJ whole genome shotgun (WGS) entry which is preliminary data.</text>
</comment>
<organism evidence="2 3">
    <name type="scientific">Borborobacter arsenicus</name>
    <dbReference type="NCBI Taxonomy" id="1851146"/>
    <lineage>
        <taxon>Bacteria</taxon>
        <taxon>Pseudomonadati</taxon>
        <taxon>Pseudomonadota</taxon>
        <taxon>Alphaproteobacteria</taxon>
        <taxon>Hyphomicrobiales</taxon>
        <taxon>Phyllobacteriaceae</taxon>
        <taxon>Borborobacter</taxon>
    </lineage>
</organism>
<dbReference type="RefSeq" id="WP_128625915.1">
    <property type="nucleotide sequence ID" value="NZ_RKST01000001.1"/>
</dbReference>
<dbReference type="Proteomes" id="UP000281647">
    <property type="component" value="Unassembled WGS sequence"/>
</dbReference>
<keyword evidence="1" id="KW-0812">Transmembrane</keyword>
<keyword evidence="1" id="KW-0472">Membrane</keyword>
<protein>
    <submittedName>
        <fullName evidence="2">Uncharacterized protein</fullName>
    </submittedName>
</protein>
<dbReference type="AlphaFoldDB" id="A0A432VC15"/>
<gene>
    <name evidence="2" type="ORF">EET67_01960</name>
</gene>
<reference evidence="2 3" key="1">
    <citation type="submission" date="2018-11" db="EMBL/GenBank/DDBJ databases">
        <title>Pseudaminobacter arsenicus sp. nov., an arsenic-resistant bacterium isolated from arsenic-rich aquifers.</title>
        <authorList>
            <person name="Mu Y."/>
        </authorList>
    </citation>
    <scope>NUCLEOTIDE SEQUENCE [LARGE SCALE GENOMIC DNA]</scope>
    <source>
        <strain evidence="2 3">CB3</strain>
    </source>
</reference>
<proteinExistence type="predicted"/>
<sequence length="359" mass="39369">MDNTEISVIDTLKKAWRLRGLLASVLFLCLVLACIWVFKAATGVQTPVSYFITLKNIENSKFPNGTAFSPQDLLIAPVVGALSDQFNIPEGIDLRRYINVQYGSPMAASVSMKYREKLSAKNLGQTEIEAINAAYQLELQGVMLSGLRIDVNHMALGVDEDTGAAIATALPRIWSIYSSEFRIFADTRLQGMAVTQSGERLDTPASILVTNARLANIEKGLAILSSDNRLASLTTAASHSAEDVSAELKLFRTIYFNPIFADGLDGNDTVSATYVRERYLAIDDRKRRVAGLDQMLSNLREYQHGGRDTRAQELGTIGQGGNRSESLQVGDNALGQIMELTRTASLSTMFEVCWNSVKK</sequence>
<keyword evidence="1" id="KW-1133">Transmembrane helix</keyword>
<evidence type="ECO:0000256" key="1">
    <source>
        <dbReference type="SAM" id="Phobius"/>
    </source>
</evidence>
<evidence type="ECO:0000313" key="3">
    <source>
        <dbReference type="Proteomes" id="UP000281647"/>
    </source>
</evidence>
<name>A0A432VC15_9HYPH</name>
<keyword evidence="3" id="KW-1185">Reference proteome</keyword>
<accession>A0A432VC15</accession>
<evidence type="ECO:0000313" key="2">
    <source>
        <dbReference type="EMBL" id="RUM99676.1"/>
    </source>
</evidence>
<dbReference type="EMBL" id="RKST01000001">
    <property type="protein sequence ID" value="RUM99676.1"/>
    <property type="molecule type" value="Genomic_DNA"/>
</dbReference>
<dbReference type="OrthoDB" id="8113313at2"/>
<feature type="transmembrane region" description="Helical" evidence="1">
    <location>
        <begin position="21"/>
        <end position="38"/>
    </location>
</feature>